<evidence type="ECO:0000313" key="2">
    <source>
        <dbReference type="EMBL" id="GGA45966.1"/>
    </source>
</evidence>
<protein>
    <submittedName>
        <fullName evidence="2">HicB family protein</fullName>
    </submittedName>
</protein>
<organism evidence="2 3">
    <name type="scientific">Pelagibacterium lentulum</name>
    <dbReference type="NCBI Taxonomy" id="2029865"/>
    <lineage>
        <taxon>Bacteria</taxon>
        <taxon>Pseudomonadati</taxon>
        <taxon>Pseudomonadota</taxon>
        <taxon>Alphaproteobacteria</taxon>
        <taxon>Hyphomicrobiales</taxon>
        <taxon>Devosiaceae</taxon>
        <taxon>Pelagibacterium</taxon>
    </lineage>
</organism>
<comment type="caution">
    <text evidence="2">The sequence shown here is derived from an EMBL/GenBank/DDBJ whole genome shotgun (WGS) entry which is preliminary data.</text>
</comment>
<gene>
    <name evidence="2" type="ORF">GCM10011499_14640</name>
</gene>
<dbReference type="SUPFAM" id="SSF143100">
    <property type="entry name" value="TTHA1013/TTHA0281-like"/>
    <property type="match status" value="1"/>
</dbReference>
<accession>A0A916VWU8</accession>
<feature type="domain" description="HicB-like antitoxin of toxin-antitoxin system" evidence="1">
    <location>
        <begin position="8"/>
        <end position="128"/>
    </location>
</feature>
<keyword evidence="3" id="KW-1185">Reference proteome</keyword>
<dbReference type="AlphaFoldDB" id="A0A916VWU8"/>
<dbReference type="InterPro" id="IPR031807">
    <property type="entry name" value="HicB-like"/>
</dbReference>
<name>A0A916VWU8_9HYPH</name>
<proteinExistence type="predicted"/>
<dbReference type="Pfam" id="PF15919">
    <property type="entry name" value="HicB_lk_antitox"/>
    <property type="match status" value="1"/>
</dbReference>
<dbReference type="EMBL" id="BMKB01000002">
    <property type="protein sequence ID" value="GGA45966.1"/>
    <property type="molecule type" value="Genomic_DNA"/>
</dbReference>
<evidence type="ECO:0000313" key="3">
    <source>
        <dbReference type="Proteomes" id="UP000596977"/>
    </source>
</evidence>
<dbReference type="RefSeq" id="WP_164735087.1">
    <property type="nucleotide sequence ID" value="NZ_BMKB01000002.1"/>
</dbReference>
<sequence length="134" mass="14531">MAKHYVLALLHKEDGAYGISFPDYPGVISGGTTFNDAVNRGANTLVFHLQSLAEDGLEIQLPRDAPEDAIAEMTEEEFANAMPALIEIDFPGKSVRVNVSIEEGLLGQIDNAARMTGESRSAFLARAARERLRA</sequence>
<dbReference type="InterPro" id="IPR035069">
    <property type="entry name" value="TTHA1013/TTHA0281-like"/>
</dbReference>
<dbReference type="Proteomes" id="UP000596977">
    <property type="component" value="Unassembled WGS sequence"/>
</dbReference>
<evidence type="ECO:0000259" key="1">
    <source>
        <dbReference type="Pfam" id="PF15919"/>
    </source>
</evidence>
<dbReference type="Gene3D" id="3.30.160.250">
    <property type="match status" value="1"/>
</dbReference>
<reference evidence="2 3" key="1">
    <citation type="journal article" date="2014" name="Int. J. Syst. Evol. Microbiol.">
        <title>Complete genome sequence of Corynebacterium casei LMG S-19264T (=DSM 44701T), isolated from a smear-ripened cheese.</title>
        <authorList>
            <consortium name="US DOE Joint Genome Institute (JGI-PGF)"/>
            <person name="Walter F."/>
            <person name="Albersmeier A."/>
            <person name="Kalinowski J."/>
            <person name="Ruckert C."/>
        </authorList>
    </citation>
    <scope>NUCLEOTIDE SEQUENCE [LARGE SCALE GENOMIC DNA]</scope>
    <source>
        <strain evidence="2 3">CGMCC 1.15896</strain>
    </source>
</reference>